<dbReference type="PANTHER" id="PTHR43991">
    <property type="entry name" value="WD REPEAT PROTEIN (AFU_ORTHOLOGUE AFUA_8G05640)-RELATED"/>
    <property type="match status" value="1"/>
</dbReference>
<dbReference type="EMBL" id="CAJVPV010034960">
    <property type="protein sequence ID" value="CAG8749913.1"/>
    <property type="molecule type" value="Genomic_DNA"/>
</dbReference>
<organism evidence="1 2">
    <name type="scientific">Acaulospora morrowiae</name>
    <dbReference type="NCBI Taxonomy" id="94023"/>
    <lineage>
        <taxon>Eukaryota</taxon>
        <taxon>Fungi</taxon>
        <taxon>Fungi incertae sedis</taxon>
        <taxon>Mucoromycota</taxon>
        <taxon>Glomeromycotina</taxon>
        <taxon>Glomeromycetes</taxon>
        <taxon>Diversisporales</taxon>
        <taxon>Acaulosporaceae</taxon>
        <taxon>Acaulospora</taxon>
    </lineage>
</organism>
<comment type="caution">
    <text evidence="1">The sequence shown here is derived from an EMBL/GenBank/DDBJ whole genome shotgun (WGS) entry which is preliminary data.</text>
</comment>
<dbReference type="PANTHER" id="PTHR43991:SF12">
    <property type="entry name" value="WD REPEAT PROTEIN (AFU_ORTHOLOGUE AFUA_8G05640)"/>
    <property type="match status" value="1"/>
</dbReference>
<dbReference type="AlphaFoldDB" id="A0A9N9IU52"/>
<proteinExistence type="predicted"/>
<name>A0A9N9IU52_9GLOM</name>
<dbReference type="Proteomes" id="UP000789342">
    <property type="component" value="Unassembled WGS sequence"/>
</dbReference>
<reference evidence="1" key="1">
    <citation type="submission" date="2021-06" db="EMBL/GenBank/DDBJ databases">
        <authorList>
            <person name="Kallberg Y."/>
            <person name="Tangrot J."/>
            <person name="Rosling A."/>
        </authorList>
    </citation>
    <scope>NUCLEOTIDE SEQUENCE</scope>
    <source>
        <strain evidence="1">CL551</strain>
    </source>
</reference>
<gene>
    <name evidence="1" type="ORF">AMORRO_LOCUS15275</name>
</gene>
<accession>A0A9N9IU52</accession>
<dbReference type="InterPro" id="IPR036322">
    <property type="entry name" value="WD40_repeat_dom_sf"/>
</dbReference>
<feature type="non-terminal residue" evidence="1">
    <location>
        <position position="1"/>
    </location>
</feature>
<keyword evidence="2" id="KW-1185">Reference proteome</keyword>
<dbReference type="OrthoDB" id="20669at2759"/>
<sequence>MWDSDDTTVNEGMDNIDVEWSCSENGPAERKRSWFWLREVTSRDAENGMDVQGITWDTFNITRQRYREIRLVDYKNYENVQRSHDEIKKEIKSVRTDAQYYKFKYTTLSHKCSIVHFQLRNLLWTTGRNDVFYTHSSRICHWNSVMMKSQPALDLNYNNRNVETPFEISTFACKYNCLLVGGLYGEYAYRRLDAEPIKFGKITTDSNGITNHMDIIESRTGSVVAVISSNDKKSRIMDLATLRFIEAYDFPWPVNCTSLSPSKNLLCVVGDDTDTMV</sequence>
<evidence type="ECO:0000313" key="1">
    <source>
        <dbReference type="EMBL" id="CAG8749913.1"/>
    </source>
</evidence>
<evidence type="ECO:0000313" key="2">
    <source>
        <dbReference type="Proteomes" id="UP000789342"/>
    </source>
</evidence>
<protein>
    <submittedName>
        <fullName evidence="1">18354_t:CDS:1</fullName>
    </submittedName>
</protein>
<dbReference type="SUPFAM" id="SSF50978">
    <property type="entry name" value="WD40 repeat-like"/>
    <property type="match status" value="1"/>
</dbReference>